<keyword evidence="1 3" id="KW-0853">WD repeat</keyword>
<gene>
    <name evidence="4" type="ORF">SAMN04489716_2351</name>
</gene>
<feature type="repeat" description="WD" evidence="3">
    <location>
        <begin position="572"/>
        <end position="594"/>
    </location>
</feature>
<proteinExistence type="predicted"/>
<feature type="repeat" description="WD" evidence="3">
    <location>
        <begin position="748"/>
        <end position="768"/>
    </location>
</feature>
<protein>
    <submittedName>
        <fullName evidence="4">WD40 repeat</fullName>
    </submittedName>
</protein>
<evidence type="ECO:0000313" key="5">
    <source>
        <dbReference type="Proteomes" id="UP000198688"/>
    </source>
</evidence>
<dbReference type="InterPro" id="IPR011047">
    <property type="entry name" value="Quinoprotein_ADH-like_sf"/>
</dbReference>
<dbReference type="RefSeq" id="WP_092544182.1">
    <property type="nucleotide sequence ID" value="NZ_BOMJ01000025.1"/>
</dbReference>
<accession>A0A1H1X6C7</accession>
<dbReference type="AlphaFoldDB" id="A0A1H1X6C7"/>
<dbReference type="PROSITE" id="PS00678">
    <property type="entry name" value="WD_REPEATS_1"/>
    <property type="match status" value="1"/>
</dbReference>
<dbReference type="SUPFAM" id="SSF50998">
    <property type="entry name" value="Quinoprotein alcohol dehydrogenase-like"/>
    <property type="match status" value="1"/>
</dbReference>
<dbReference type="STRING" id="113562.SAMN04489716_2351"/>
<evidence type="ECO:0000256" key="3">
    <source>
        <dbReference type="PROSITE-ProRule" id="PRU00221"/>
    </source>
</evidence>
<dbReference type="InterPro" id="IPR020472">
    <property type="entry name" value="WD40_PAC1"/>
</dbReference>
<name>A0A1H1X6C7_9ACTN</name>
<organism evidence="4 5">
    <name type="scientific">Actinoplanes derwentensis</name>
    <dbReference type="NCBI Taxonomy" id="113562"/>
    <lineage>
        <taxon>Bacteria</taxon>
        <taxon>Bacillati</taxon>
        <taxon>Actinomycetota</taxon>
        <taxon>Actinomycetes</taxon>
        <taxon>Micromonosporales</taxon>
        <taxon>Micromonosporaceae</taxon>
        <taxon>Actinoplanes</taxon>
    </lineage>
</organism>
<dbReference type="PANTHER" id="PTHR22847">
    <property type="entry name" value="WD40 REPEAT PROTEIN"/>
    <property type="match status" value="1"/>
</dbReference>
<dbReference type="EMBL" id="LT629758">
    <property type="protein sequence ID" value="SDT04640.1"/>
    <property type="molecule type" value="Genomic_DNA"/>
</dbReference>
<dbReference type="Pfam" id="PF00400">
    <property type="entry name" value="WD40"/>
    <property type="match status" value="2"/>
</dbReference>
<evidence type="ECO:0000313" key="4">
    <source>
        <dbReference type="EMBL" id="SDT04640.1"/>
    </source>
</evidence>
<dbReference type="Proteomes" id="UP000198688">
    <property type="component" value="Chromosome I"/>
</dbReference>
<sequence>MTQAWEQDAIFAPHRVLRTPLGFDEKHTFDDVGPAALVTVAGRPALAAFGLPTDAGSYYCVVDLETGERVPDRAALHGSAGPRAAAAGMCGDRAVLALLLKTPAEGDDCFRTLRLRDAWSGEPLDVEFPRFRLDSPIAVATIDGRGVVAVGPTVCDAGDGSVIVQRDGLGWIKALVEYQGRLLHLCYDVRLRLHTLRDALTGDTVGEPFTGRDSGEVATVVVGGHLWVVFPYGRQASGALTAWDVTAGCEVSLSALWDVDLVGDRRIEDLRLSAQGDEITALVQWGYQGRNGTEVWSPGPGGRRLRGVDLGKSSALALAVLDGRTTAVTGYDNRALTVFDATSGVLVPSPYYAGPIQPEIQKRKCSFADVGGRGALLVCGGTTGVVWDFESGLPVRTAPFGAGVQTIAAGVLDGRAVFAVLTGRSDTVPTALRVWDPQISRTVFYREIPAESDRFHKWPGPVVFVEFAGRPTVARRFNRTIEFYDARTGELAGAVSAENLKMANVLAAGRIGDRTLLAAGDSSGTVQVWDASTGHEAGPVLRGHRIGDGLPKDTSEWVSAIAFVQVAGRDTVVTGGDDMTVRLWDLATGEAIGTPFAAHTGKITALLPTGAGDETAVISVAATGAPRMWMLGAPPLDTGHTAWITALAAGVRDGRAAFASSSHDGTIRLWEAATGRITGTITVGPVRVTGVAFGGPGRDILIGVTADGLVQRWDANSGTALGVPLHRGDGEMYAVGTVTVDGRSLAGAAGADRTLRIWDVVTGEQVSELPVGRTVTALSMAATGDRLLAYVHGSAVGDERHQADSVAVLWDVFAREPVTEPVYLSDGGEVAVLGLMNGRPVVLHGRDANEEDHEWDVTTMDDLVLLDALTDDVIAALDQHDHGRNGATALVTVAGRTLVVAGFEKGAAILDERMREVGDHYREHRTSMVNNVAAIEADGGLVVASSDHANAVRIWRPSR</sequence>
<dbReference type="InterPro" id="IPR015943">
    <property type="entry name" value="WD40/YVTN_repeat-like_dom_sf"/>
</dbReference>
<dbReference type="SMART" id="SM00320">
    <property type="entry name" value="WD40"/>
    <property type="match status" value="6"/>
</dbReference>
<dbReference type="PANTHER" id="PTHR22847:SF637">
    <property type="entry name" value="WD REPEAT DOMAIN 5B"/>
    <property type="match status" value="1"/>
</dbReference>
<dbReference type="Gene3D" id="2.130.10.10">
    <property type="entry name" value="YVTN repeat-like/Quinoprotein amine dehydrogenase"/>
    <property type="match status" value="3"/>
</dbReference>
<keyword evidence="5" id="KW-1185">Reference proteome</keyword>
<dbReference type="PRINTS" id="PR00320">
    <property type="entry name" value="GPROTEINBRPT"/>
</dbReference>
<dbReference type="InterPro" id="IPR001680">
    <property type="entry name" value="WD40_rpt"/>
</dbReference>
<keyword evidence="2" id="KW-0677">Repeat</keyword>
<dbReference type="InterPro" id="IPR019775">
    <property type="entry name" value="WD40_repeat_CS"/>
</dbReference>
<dbReference type="SUPFAM" id="SSF50978">
    <property type="entry name" value="WD40 repeat-like"/>
    <property type="match status" value="1"/>
</dbReference>
<evidence type="ECO:0000256" key="1">
    <source>
        <dbReference type="ARBA" id="ARBA00022574"/>
    </source>
</evidence>
<dbReference type="PROSITE" id="PS50082">
    <property type="entry name" value="WD_REPEATS_2"/>
    <property type="match status" value="3"/>
</dbReference>
<dbReference type="OrthoDB" id="3303686at2"/>
<dbReference type="InterPro" id="IPR036322">
    <property type="entry name" value="WD40_repeat_dom_sf"/>
</dbReference>
<reference evidence="4 5" key="1">
    <citation type="submission" date="2016-10" db="EMBL/GenBank/DDBJ databases">
        <authorList>
            <person name="de Groot N.N."/>
        </authorList>
    </citation>
    <scope>NUCLEOTIDE SEQUENCE [LARGE SCALE GENOMIC DNA]</scope>
    <source>
        <strain evidence="4 5">DSM 43941</strain>
    </source>
</reference>
<evidence type="ECO:0000256" key="2">
    <source>
        <dbReference type="ARBA" id="ARBA00022737"/>
    </source>
</evidence>
<feature type="repeat" description="WD" evidence="3">
    <location>
        <begin position="637"/>
        <end position="680"/>
    </location>
</feature>